<dbReference type="STRING" id="35623.Aocu_01720"/>
<dbReference type="FunCoup" id="A0A061A8P0">
    <property type="interactions" value="126"/>
</dbReference>
<evidence type="ECO:0000256" key="8">
    <source>
        <dbReference type="SAM" id="Phobius"/>
    </source>
</evidence>
<organism evidence="9 10">
    <name type="scientific">Acholeplasma oculi</name>
    <dbReference type="NCBI Taxonomy" id="35623"/>
    <lineage>
        <taxon>Bacteria</taxon>
        <taxon>Bacillati</taxon>
        <taxon>Mycoplasmatota</taxon>
        <taxon>Mollicutes</taxon>
        <taxon>Acholeplasmatales</taxon>
        <taxon>Acholeplasmataceae</taxon>
        <taxon>Acholeplasma</taxon>
    </lineage>
</organism>
<keyword evidence="5 8" id="KW-0812">Transmembrane</keyword>
<dbReference type="CDD" id="cd06550">
    <property type="entry name" value="TM_ABC_iron-siderophores_like"/>
    <property type="match status" value="1"/>
</dbReference>
<dbReference type="PANTHER" id="PTHR30472">
    <property type="entry name" value="FERRIC ENTEROBACTIN TRANSPORT SYSTEM PERMEASE PROTEIN"/>
    <property type="match status" value="1"/>
</dbReference>
<dbReference type="HOGENOM" id="CLU_013016_0_2_14"/>
<dbReference type="Proteomes" id="UP000032434">
    <property type="component" value="Chromosome 1"/>
</dbReference>
<sequence>MTVKNKTHIYFIVSFMLLLVLFLSAVMIGRYSVSVSNFLKIITGNDSVPVIDKNIIINLRIPRTIVALLTGIALSISGLVYQEIFNNKLVSPDLLGVSSGASVGAAFAIVLGYTGLVISLFSFTLGLITMFLTLIVTKIFKSSSSVYLLLAGVIIGGFMSSATGLFKYLASSDRQLSEITFWLLGSFSSVTYDSVLILLPIVLFGVITLFLLRWKINILALGQEEATSVGINYKALRLVVIICATLLTAGTVAIAGVIGWIGLVIPHISRILVGRNTKRTIPLTIVIGACFMIIVDVISRSFTSTEIPLSVVTGFLGTPLFLIILYTKRGIINERD</sequence>
<dbReference type="PANTHER" id="PTHR30472:SF70">
    <property type="entry name" value="MOLYBDATE IMPORT SYSTEM PERMEASE PROTEIN MOLB"/>
    <property type="match status" value="1"/>
</dbReference>
<feature type="transmembrane region" description="Helical" evidence="8">
    <location>
        <begin position="64"/>
        <end position="82"/>
    </location>
</feature>
<dbReference type="PATRIC" id="fig|35623.3.peg.171"/>
<protein>
    <submittedName>
        <fullName evidence="9">Ferric dicitrate ABC transporter, permease protein</fullName>
    </submittedName>
</protein>
<keyword evidence="6 8" id="KW-1133">Transmembrane helix</keyword>
<feature type="transmembrane region" description="Helical" evidence="8">
    <location>
        <begin position="190"/>
        <end position="214"/>
    </location>
</feature>
<evidence type="ECO:0000256" key="6">
    <source>
        <dbReference type="ARBA" id="ARBA00022989"/>
    </source>
</evidence>
<dbReference type="InterPro" id="IPR000522">
    <property type="entry name" value="ABC_transptr_permease_BtuC"/>
</dbReference>
<feature type="transmembrane region" description="Helical" evidence="8">
    <location>
        <begin position="94"/>
        <end position="114"/>
    </location>
</feature>
<evidence type="ECO:0000256" key="7">
    <source>
        <dbReference type="ARBA" id="ARBA00023136"/>
    </source>
</evidence>
<name>A0A061A8P0_9MOLU</name>
<evidence type="ECO:0000313" key="10">
    <source>
        <dbReference type="Proteomes" id="UP000032434"/>
    </source>
</evidence>
<keyword evidence="4" id="KW-1003">Cell membrane</keyword>
<dbReference type="GO" id="GO:0022857">
    <property type="term" value="F:transmembrane transporter activity"/>
    <property type="evidence" value="ECO:0007669"/>
    <property type="project" value="InterPro"/>
</dbReference>
<evidence type="ECO:0000313" key="9">
    <source>
        <dbReference type="EMBL" id="CDR30245.1"/>
    </source>
</evidence>
<dbReference type="Pfam" id="PF01032">
    <property type="entry name" value="FecCD"/>
    <property type="match status" value="1"/>
</dbReference>
<evidence type="ECO:0000256" key="1">
    <source>
        <dbReference type="ARBA" id="ARBA00004651"/>
    </source>
</evidence>
<dbReference type="FunFam" id="1.10.3470.10:FF:000001">
    <property type="entry name" value="Vitamin B12 ABC transporter permease BtuC"/>
    <property type="match status" value="1"/>
</dbReference>
<comment type="similarity">
    <text evidence="2">Belongs to the binding-protein-dependent transport system permease family. FecCD subfamily.</text>
</comment>
<evidence type="ECO:0000256" key="2">
    <source>
        <dbReference type="ARBA" id="ARBA00007935"/>
    </source>
</evidence>
<evidence type="ECO:0000256" key="4">
    <source>
        <dbReference type="ARBA" id="ARBA00022475"/>
    </source>
</evidence>
<feature type="transmembrane region" description="Helical" evidence="8">
    <location>
        <begin position="281"/>
        <end position="298"/>
    </location>
</feature>
<keyword evidence="10" id="KW-1185">Reference proteome</keyword>
<reference evidence="10" key="1">
    <citation type="submission" date="2014-05" db="EMBL/GenBank/DDBJ databases">
        <authorList>
            <person name="Kube M."/>
        </authorList>
    </citation>
    <scope>NUCLEOTIDE SEQUENCE [LARGE SCALE GENOMIC DNA]</scope>
</reference>
<dbReference type="GO" id="GO:0005886">
    <property type="term" value="C:plasma membrane"/>
    <property type="evidence" value="ECO:0007669"/>
    <property type="project" value="UniProtKB-SubCell"/>
</dbReference>
<feature type="transmembrane region" description="Helical" evidence="8">
    <location>
        <begin position="9"/>
        <end position="29"/>
    </location>
</feature>
<evidence type="ECO:0000256" key="5">
    <source>
        <dbReference type="ARBA" id="ARBA00022692"/>
    </source>
</evidence>
<dbReference type="InterPro" id="IPR037294">
    <property type="entry name" value="ABC_BtuC-like"/>
</dbReference>
<dbReference type="KEGG" id="aoc:Aocu_01720"/>
<keyword evidence="7 8" id="KW-0472">Membrane</keyword>
<dbReference type="SUPFAM" id="SSF81345">
    <property type="entry name" value="ABC transporter involved in vitamin B12 uptake, BtuC"/>
    <property type="match status" value="1"/>
</dbReference>
<feature type="transmembrane region" description="Helical" evidence="8">
    <location>
        <begin position="307"/>
        <end position="326"/>
    </location>
</feature>
<feature type="transmembrane region" description="Helical" evidence="8">
    <location>
        <begin position="235"/>
        <end position="261"/>
    </location>
</feature>
<dbReference type="InParanoid" id="A0A061A8P0"/>
<dbReference type="Gene3D" id="1.10.3470.10">
    <property type="entry name" value="ABC transporter involved in vitamin B12 uptake, BtuC"/>
    <property type="match status" value="1"/>
</dbReference>
<comment type="subcellular location">
    <subcellularLocation>
        <location evidence="1">Cell membrane</location>
        <topology evidence="1">Multi-pass membrane protein</topology>
    </subcellularLocation>
</comment>
<feature type="transmembrane region" description="Helical" evidence="8">
    <location>
        <begin position="120"/>
        <end position="140"/>
    </location>
</feature>
<proteinExistence type="inferred from homology"/>
<dbReference type="GO" id="GO:0033214">
    <property type="term" value="P:siderophore-iron import into cell"/>
    <property type="evidence" value="ECO:0007669"/>
    <property type="project" value="TreeGrafter"/>
</dbReference>
<accession>A0A061A8P0</accession>
<dbReference type="EMBL" id="LK028559">
    <property type="protein sequence ID" value="CDR30245.1"/>
    <property type="molecule type" value="Genomic_DNA"/>
</dbReference>
<keyword evidence="3" id="KW-0813">Transport</keyword>
<dbReference type="AlphaFoldDB" id="A0A061A8P0"/>
<dbReference type="OrthoDB" id="9792889at2"/>
<evidence type="ECO:0000256" key="3">
    <source>
        <dbReference type="ARBA" id="ARBA00022448"/>
    </source>
</evidence>
<gene>
    <name evidence="9" type="primary">fecCD</name>
    <name evidence="9" type="ORF">Aocu_01720</name>
</gene>
<feature type="transmembrane region" description="Helical" evidence="8">
    <location>
        <begin position="147"/>
        <end position="170"/>
    </location>
</feature>